<dbReference type="InterPro" id="IPR035906">
    <property type="entry name" value="MetI-like_sf"/>
</dbReference>
<proteinExistence type="inferred from homology"/>
<dbReference type="OrthoDB" id="9787837at2"/>
<keyword evidence="10" id="KW-1185">Reference proteome</keyword>
<organism evidence="9 10">
    <name type="scientific">Hathewaya histolytica</name>
    <name type="common">Clostridium histolyticum</name>
    <dbReference type="NCBI Taxonomy" id="1498"/>
    <lineage>
        <taxon>Bacteria</taxon>
        <taxon>Bacillati</taxon>
        <taxon>Bacillota</taxon>
        <taxon>Clostridia</taxon>
        <taxon>Eubacteriales</taxon>
        <taxon>Clostridiaceae</taxon>
        <taxon>Hathewaya</taxon>
    </lineage>
</organism>
<dbReference type="GO" id="GO:0055085">
    <property type="term" value="P:transmembrane transport"/>
    <property type="evidence" value="ECO:0007669"/>
    <property type="project" value="InterPro"/>
</dbReference>
<comment type="similarity">
    <text evidence="7">Belongs to the binding-protein-dependent transport system permease family.</text>
</comment>
<dbReference type="InterPro" id="IPR000515">
    <property type="entry name" value="MetI-like"/>
</dbReference>
<dbReference type="GO" id="GO:0005886">
    <property type="term" value="C:plasma membrane"/>
    <property type="evidence" value="ECO:0007669"/>
    <property type="project" value="UniProtKB-SubCell"/>
</dbReference>
<sequence>MGKKNIENVIKYLILVIVFIFILTPFVWILLTALKSPQEVFSNPPVVIPKKLRWENFLEVLRLENFSRYALNSVFVTIGITLGELITTILAAFAFSHFDFRGKSLLFTLLIGTMMVPGEVLLIPNFVTLSKLKWINTYKALIIPWCTSISTIFFLRQYFLGIPKQLYYAAKVDNCSDFKYLIHVLIPMAKPAIVTTGILKVINSWNAFMWPLIMTNSEEMRTLPIVLSKFSSEVGMDYHILMAASLIIIAPMIILFILLSKQIINGVSNSCIKG</sequence>
<feature type="transmembrane region" description="Helical" evidence="7">
    <location>
        <begin position="138"/>
        <end position="159"/>
    </location>
</feature>
<feature type="transmembrane region" description="Helical" evidence="7">
    <location>
        <begin position="69"/>
        <end position="93"/>
    </location>
</feature>
<dbReference type="EMBL" id="LR590481">
    <property type="protein sequence ID" value="VTQ82123.1"/>
    <property type="molecule type" value="Genomic_DNA"/>
</dbReference>
<keyword evidence="2 7" id="KW-0813">Transport</keyword>
<feature type="transmembrane region" description="Helical" evidence="7">
    <location>
        <begin position="180"/>
        <end position="202"/>
    </location>
</feature>
<evidence type="ECO:0000256" key="6">
    <source>
        <dbReference type="ARBA" id="ARBA00023136"/>
    </source>
</evidence>
<evidence type="ECO:0000259" key="8">
    <source>
        <dbReference type="PROSITE" id="PS50928"/>
    </source>
</evidence>
<dbReference type="AlphaFoldDB" id="A0A4U9QXA0"/>
<feature type="domain" description="ABC transmembrane type-1" evidence="8">
    <location>
        <begin position="70"/>
        <end position="259"/>
    </location>
</feature>
<keyword evidence="3" id="KW-1003">Cell membrane</keyword>
<dbReference type="SUPFAM" id="SSF161098">
    <property type="entry name" value="MetI-like"/>
    <property type="match status" value="1"/>
</dbReference>
<evidence type="ECO:0000313" key="9">
    <source>
        <dbReference type="EMBL" id="VTQ82123.1"/>
    </source>
</evidence>
<evidence type="ECO:0000256" key="3">
    <source>
        <dbReference type="ARBA" id="ARBA00022475"/>
    </source>
</evidence>
<keyword evidence="4 7" id="KW-0812">Transmembrane</keyword>
<feature type="transmembrane region" description="Helical" evidence="7">
    <location>
        <begin position="105"/>
        <end position="126"/>
    </location>
</feature>
<keyword evidence="5 7" id="KW-1133">Transmembrane helix</keyword>
<keyword evidence="6 7" id="KW-0472">Membrane</keyword>
<gene>
    <name evidence="9" type="primary">ycjP_1</name>
    <name evidence="9" type="ORF">NCTC503_00124</name>
</gene>
<evidence type="ECO:0000256" key="1">
    <source>
        <dbReference type="ARBA" id="ARBA00004651"/>
    </source>
</evidence>
<reference evidence="9 10" key="1">
    <citation type="submission" date="2019-05" db="EMBL/GenBank/DDBJ databases">
        <authorList>
            <consortium name="Pathogen Informatics"/>
        </authorList>
    </citation>
    <scope>NUCLEOTIDE SEQUENCE [LARGE SCALE GENOMIC DNA]</scope>
    <source>
        <strain evidence="9 10">NCTC503</strain>
    </source>
</reference>
<comment type="subcellular location">
    <subcellularLocation>
        <location evidence="1 7">Cell membrane</location>
        <topology evidence="1 7">Multi-pass membrane protein</topology>
    </subcellularLocation>
</comment>
<name>A0A4U9QXA0_HATHI</name>
<protein>
    <submittedName>
        <fullName evidence="9">Carbohydrate uptake ABC transporter permease</fullName>
    </submittedName>
</protein>
<dbReference type="PANTHER" id="PTHR43744:SF12">
    <property type="entry name" value="ABC TRANSPORTER PERMEASE PROTEIN MG189-RELATED"/>
    <property type="match status" value="1"/>
</dbReference>
<dbReference type="Gene3D" id="1.10.3720.10">
    <property type="entry name" value="MetI-like"/>
    <property type="match status" value="1"/>
</dbReference>
<feature type="transmembrane region" description="Helical" evidence="7">
    <location>
        <begin position="238"/>
        <end position="259"/>
    </location>
</feature>
<feature type="transmembrane region" description="Helical" evidence="7">
    <location>
        <begin position="12"/>
        <end position="34"/>
    </location>
</feature>
<evidence type="ECO:0000256" key="7">
    <source>
        <dbReference type="RuleBase" id="RU363032"/>
    </source>
</evidence>
<evidence type="ECO:0000256" key="2">
    <source>
        <dbReference type="ARBA" id="ARBA00022448"/>
    </source>
</evidence>
<dbReference type="PROSITE" id="PS50928">
    <property type="entry name" value="ABC_TM1"/>
    <property type="match status" value="1"/>
</dbReference>
<dbReference type="KEGG" id="hhw:NCTC503_00124"/>
<evidence type="ECO:0000256" key="5">
    <source>
        <dbReference type="ARBA" id="ARBA00022989"/>
    </source>
</evidence>
<dbReference type="RefSeq" id="WP_138208969.1">
    <property type="nucleotide sequence ID" value="NZ_CBCRUQ010000011.1"/>
</dbReference>
<evidence type="ECO:0000256" key="4">
    <source>
        <dbReference type="ARBA" id="ARBA00022692"/>
    </source>
</evidence>
<dbReference type="Proteomes" id="UP000308489">
    <property type="component" value="Chromosome 1"/>
</dbReference>
<dbReference type="CDD" id="cd06261">
    <property type="entry name" value="TM_PBP2"/>
    <property type="match status" value="1"/>
</dbReference>
<dbReference type="Pfam" id="PF00528">
    <property type="entry name" value="BPD_transp_1"/>
    <property type="match status" value="1"/>
</dbReference>
<dbReference type="PANTHER" id="PTHR43744">
    <property type="entry name" value="ABC TRANSPORTER PERMEASE PROTEIN MG189-RELATED-RELATED"/>
    <property type="match status" value="1"/>
</dbReference>
<accession>A0A4U9QXA0</accession>
<evidence type="ECO:0000313" key="10">
    <source>
        <dbReference type="Proteomes" id="UP000308489"/>
    </source>
</evidence>